<gene>
    <name evidence="1" type="ORF">Bpfe_029090</name>
</gene>
<comment type="caution">
    <text evidence="1">The sequence shown here is derived from an EMBL/GenBank/DDBJ whole genome shotgun (WGS) entry which is preliminary data.</text>
</comment>
<reference evidence="1" key="2">
    <citation type="submission" date="2023-04" db="EMBL/GenBank/DDBJ databases">
        <authorList>
            <person name="Bu L."/>
            <person name="Lu L."/>
            <person name="Laidemitt M.R."/>
            <person name="Zhang S.M."/>
            <person name="Mutuku M."/>
            <person name="Mkoji G."/>
            <person name="Steinauer M."/>
            <person name="Loker E.S."/>
        </authorList>
    </citation>
    <scope>NUCLEOTIDE SEQUENCE</scope>
    <source>
        <strain evidence="1">KasaAsao</strain>
        <tissue evidence="1">Whole Snail</tissue>
    </source>
</reference>
<protein>
    <submittedName>
        <fullName evidence="1">Uncharacterized protein</fullName>
    </submittedName>
</protein>
<reference evidence="1" key="1">
    <citation type="journal article" date="2023" name="PLoS Negl. Trop. Dis.">
        <title>A genome sequence for Biomphalaria pfeifferi, the major vector snail for the human-infecting parasite Schistosoma mansoni.</title>
        <authorList>
            <person name="Bu L."/>
            <person name="Lu L."/>
            <person name="Laidemitt M.R."/>
            <person name="Zhang S.M."/>
            <person name="Mutuku M."/>
            <person name="Mkoji G."/>
            <person name="Steinauer M."/>
            <person name="Loker E.S."/>
        </authorList>
    </citation>
    <scope>NUCLEOTIDE SEQUENCE</scope>
    <source>
        <strain evidence="1">KasaAsao</strain>
    </source>
</reference>
<proteinExistence type="predicted"/>
<keyword evidence="2" id="KW-1185">Reference proteome</keyword>
<accession>A0AAD8ASB3</accession>
<sequence>MAPPLSLQSKPSPFISHLIYLNRLLMSRPDSPNIQSRGVTAVVVSVKNVDIDT</sequence>
<name>A0AAD8ASB3_BIOPF</name>
<dbReference type="AlphaFoldDB" id="A0AAD8ASB3"/>
<feature type="non-terminal residue" evidence="1">
    <location>
        <position position="53"/>
    </location>
</feature>
<organism evidence="1 2">
    <name type="scientific">Biomphalaria pfeifferi</name>
    <name type="common">Bloodfluke planorb</name>
    <name type="synonym">Freshwater snail</name>
    <dbReference type="NCBI Taxonomy" id="112525"/>
    <lineage>
        <taxon>Eukaryota</taxon>
        <taxon>Metazoa</taxon>
        <taxon>Spiralia</taxon>
        <taxon>Lophotrochozoa</taxon>
        <taxon>Mollusca</taxon>
        <taxon>Gastropoda</taxon>
        <taxon>Heterobranchia</taxon>
        <taxon>Euthyneura</taxon>
        <taxon>Panpulmonata</taxon>
        <taxon>Hygrophila</taxon>
        <taxon>Lymnaeoidea</taxon>
        <taxon>Planorbidae</taxon>
        <taxon>Biomphalaria</taxon>
    </lineage>
</organism>
<dbReference type="Proteomes" id="UP001233172">
    <property type="component" value="Unassembled WGS sequence"/>
</dbReference>
<dbReference type="EMBL" id="JASAOG010000274">
    <property type="protein sequence ID" value="KAK0041476.1"/>
    <property type="molecule type" value="Genomic_DNA"/>
</dbReference>
<evidence type="ECO:0000313" key="1">
    <source>
        <dbReference type="EMBL" id="KAK0041476.1"/>
    </source>
</evidence>
<evidence type="ECO:0000313" key="2">
    <source>
        <dbReference type="Proteomes" id="UP001233172"/>
    </source>
</evidence>